<dbReference type="EMBL" id="BAABAT010000042">
    <property type="protein sequence ID" value="GAA4260760.1"/>
    <property type="molecule type" value="Genomic_DNA"/>
</dbReference>
<evidence type="ECO:0000313" key="6">
    <source>
        <dbReference type="EMBL" id="GAA4260760.1"/>
    </source>
</evidence>
<evidence type="ECO:0000256" key="3">
    <source>
        <dbReference type="ARBA" id="ARBA00023163"/>
    </source>
</evidence>
<dbReference type="InterPro" id="IPR050109">
    <property type="entry name" value="HTH-type_TetR-like_transc_reg"/>
</dbReference>
<keyword evidence="2 4" id="KW-0238">DNA-binding</keyword>
<feature type="DNA-binding region" description="H-T-H motif" evidence="4">
    <location>
        <begin position="41"/>
        <end position="60"/>
    </location>
</feature>
<dbReference type="InterPro" id="IPR001647">
    <property type="entry name" value="HTH_TetR"/>
</dbReference>
<protein>
    <recommendedName>
        <fullName evidence="5">HTH tetR-type domain-containing protein</fullName>
    </recommendedName>
</protein>
<gene>
    <name evidence="6" type="ORF">GCM10022255_090670</name>
</gene>
<evidence type="ECO:0000313" key="7">
    <source>
        <dbReference type="Proteomes" id="UP001500620"/>
    </source>
</evidence>
<reference evidence="7" key="1">
    <citation type="journal article" date="2019" name="Int. J. Syst. Evol. Microbiol.">
        <title>The Global Catalogue of Microorganisms (GCM) 10K type strain sequencing project: providing services to taxonomists for standard genome sequencing and annotation.</title>
        <authorList>
            <consortium name="The Broad Institute Genomics Platform"/>
            <consortium name="The Broad Institute Genome Sequencing Center for Infectious Disease"/>
            <person name="Wu L."/>
            <person name="Ma J."/>
        </authorList>
    </citation>
    <scope>NUCLEOTIDE SEQUENCE [LARGE SCALE GENOMIC DNA]</scope>
    <source>
        <strain evidence="7">JCM 17441</strain>
    </source>
</reference>
<dbReference type="InterPro" id="IPR009057">
    <property type="entry name" value="Homeodomain-like_sf"/>
</dbReference>
<feature type="domain" description="HTH tetR-type" evidence="5">
    <location>
        <begin position="18"/>
        <end position="78"/>
    </location>
</feature>
<comment type="caution">
    <text evidence="6">The sequence shown here is derived from an EMBL/GenBank/DDBJ whole genome shotgun (WGS) entry which is preliminary data.</text>
</comment>
<dbReference type="SUPFAM" id="SSF46689">
    <property type="entry name" value="Homeodomain-like"/>
    <property type="match status" value="1"/>
</dbReference>
<dbReference type="RefSeq" id="WP_345137663.1">
    <property type="nucleotide sequence ID" value="NZ_BAABAT010000042.1"/>
</dbReference>
<name>A0ABP8DP84_9ACTN</name>
<keyword evidence="1" id="KW-0805">Transcription regulation</keyword>
<evidence type="ECO:0000256" key="2">
    <source>
        <dbReference type="ARBA" id="ARBA00023125"/>
    </source>
</evidence>
<evidence type="ECO:0000256" key="4">
    <source>
        <dbReference type="PROSITE-ProRule" id="PRU00335"/>
    </source>
</evidence>
<keyword evidence="7" id="KW-1185">Reference proteome</keyword>
<organism evidence="6 7">
    <name type="scientific">Dactylosporangium darangshiense</name>
    <dbReference type="NCBI Taxonomy" id="579108"/>
    <lineage>
        <taxon>Bacteria</taxon>
        <taxon>Bacillati</taxon>
        <taxon>Actinomycetota</taxon>
        <taxon>Actinomycetes</taxon>
        <taxon>Micromonosporales</taxon>
        <taxon>Micromonosporaceae</taxon>
        <taxon>Dactylosporangium</taxon>
    </lineage>
</organism>
<dbReference type="Gene3D" id="1.10.357.10">
    <property type="entry name" value="Tetracycline Repressor, domain 2"/>
    <property type="match status" value="1"/>
</dbReference>
<dbReference type="PANTHER" id="PTHR30055:SF234">
    <property type="entry name" value="HTH-TYPE TRANSCRIPTIONAL REGULATOR BETI"/>
    <property type="match status" value="1"/>
</dbReference>
<dbReference type="PROSITE" id="PS50977">
    <property type="entry name" value="HTH_TETR_2"/>
    <property type="match status" value="1"/>
</dbReference>
<evidence type="ECO:0000259" key="5">
    <source>
        <dbReference type="PROSITE" id="PS50977"/>
    </source>
</evidence>
<keyword evidence="3" id="KW-0804">Transcription</keyword>
<dbReference type="PANTHER" id="PTHR30055">
    <property type="entry name" value="HTH-TYPE TRANSCRIPTIONAL REGULATOR RUTR"/>
    <property type="match status" value="1"/>
</dbReference>
<dbReference type="Proteomes" id="UP001500620">
    <property type="component" value="Unassembled WGS sequence"/>
</dbReference>
<proteinExistence type="predicted"/>
<dbReference type="Pfam" id="PF00440">
    <property type="entry name" value="TetR_N"/>
    <property type="match status" value="1"/>
</dbReference>
<sequence length="209" mass="23237">MVERKRTYHSNIRAQQAERTRSAVIAAAAECFTRLGYAETTMKAIAAHAGVSAQTVFAHGSKAALLLAAVDRSIAGDDDAVPLLARDRFQQMLNARAKDEKLRLLRGITVDWLPTAGPILRSFRDAAPGDPEIAAAWQEYERRRHSDARTIIESCSHLLRPGLTVERATDIYWAALSLQTADAFLLGRGWSLTDYADWLIDGMDRLLFR</sequence>
<accession>A0ABP8DP84</accession>
<evidence type="ECO:0000256" key="1">
    <source>
        <dbReference type="ARBA" id="ARBA00023015"/>
    </source>
</evidence>